<feature type="transmembrane region" description="Helical" evidence="1">
    <location>
        <begin position="12"/>
        <end position="30"/>
    </location>
</feature>
<evidence type="ECO:0000313" key="4">
    <source>
        <dbReference type="WBParaSite" id="TCONS_00014515.p1"/>
    </source>
</evidence>
<reference evidence="3" key="1">
    <citation type="submission" date="2015-08" db="UniProtKB">
        <authorList>
            <consortium name="WormBaseParasite"/>
        </authorList>
    </citation>
    <scope>IDENTIFICATION</scope>
</reference>
<evidence type="ECO:0000256" key="1">
    <source>
        <dbReference type="SAM" id="Phobius"/>
    </source>
</evidence>
<name>A0A0K0EFM6_STRER</name>
<dbReference type="WBParaSite" id="TCONS_00014515.p1">
    <property type="protein sequence ID" value="TCONS_00014515.p1"/>
    <property type="gene ID" value="XLOC_009718"/>
</dbReference>
<evidence type="ECO:0000313" key="2">
    <source>
        <dbReference type="Proteomes" id="UP000035681"/>
    </source>
</evidence>
<keyword evidence="1" id="KW-1133">Transmembrane helix</keyword>
<sequence length="136" mass="16210">MKFVTTNLLKIFLFTFIIGILVFSIDGVNLKCSGFIRKKPPCTLFINVHKDKFLLRVGGLIPGFLRQKYQSFQNYRRKSVKQLNNMNEFASEMLNQKTIQTICRRYSVRYQLPTYIKFIAPKRRFNFRRRSRSLAE</sequence>
<keyword evidence="1" id="KW-0812">Transmembrane</keyword>
<dbReference type="Proteomes" id="UP000035681">
    <property type="component" value="Unplaced"/>
</dbReference>
<proteinExistence type="predicted"/>
<dbReference type="AlphaFoldDB" id="A0A0K0EFM6"/>
<protein>
    <submittedName>
        <fullName evidence="3 4">Uncharacterized protein</fullName>
    </submittedName>
</protein>
<dbReference type="WBParaSite" id="SSTP_0000828700.1">
    <property type="protein sequence ID" value="SSTP_0000828700.1"/>
    <property type="gene ID" value="SSTP_0000828700"/>
</dbReference>
<keyword evidence="1" id="KW-0472">Membrane</keyword>
<keyword evidence="2" id="KW-1185">Reference proteome</keyword>
<evidence type="ECO:0000313" key="3">
    <source>
        <dbReference type="WBParaSite" id="SSTP_0000828700.1"/>
    </source>
</evidence>
<accession>A0A0K0EFM6</accession>
<organism evidence="3">
    <name type="scientific">Strongyloides stercoralis</name>
    <name type="common">Threadworm</name>
    <dbReference type="NCBI Taxonomy" id="6248"/>
    <lineage>
        <taxon>Eukaryota</taxon>
        <taxon>Metazoa</taxon>
        <taxon>Ecdysozoa</taxon>
        <taxon>Nematoda</taxon>
        <taxon>Chromadorea</taxon>
        <taxon>Rhabditida</taxon>
        <taxon>Tylenchina</taxon>
        <taxon>Panagrolaimomorpha</taxon>
        <taxon>Strongyloidoidea</taxon>
        <taxon>Strongyloididae</taxon>
        <taxon>Strongyloides</taxon>
    </lineage>
</organism>